<feature type="region of interest" description="Disordered" evidence="1">
    <location>
        <begin position="17"/>
        <end position="94"/>
    </location>
</feature>
<reference evidence="2" key="1">
    <citation type="submission" date="2017-07" db="EMBL/GenBank/DDBJ databases">
        <title>Taro Niue Genome Assembly and Annotation.</title>
        <authorList>
            <person name="Atibalentja N."/>
            <person name="Keating K."/>
            <person name="Fields C.J."/>
        </authorList>
    </citation>
    <scope>NUCLEOTIDE SEQUENCE</scope>
    <source>
        <strain evidence="2">Niue_2</strain>
        <tissue evidence="2">Leaf</tissue>
    </source>
</reference>
<evidence type="ECO:0000313" key="3">
    <source>
        <dbReference type="Proteomes" id="UP000652761"/>
    </source>
</evidence>
<gene>
    <name evidence="2" type="ORF">Taro_043712</name>
</gene>
<feature type="compositionally biased region" description="Low complexity" evidence="1">
    <location>
        <begin position="22"/>
        <end position="40"/>
    </location>
</feature>
<evidence type="ECO:0000256" key="1">
    <source>
        <dbReference type="SAM" id="MobiDB-lite"/>
    </source>
</evidence>
<proteinExistence type="predicted"/>
<dbReference type="Proteomes" id="UP000652761">
    <property type="component" value="Unassembled WGS sequence"/>
</dbReference>
<name>A0A843WH56_COLES</name>
<keyword evidence="3" id="KW-1185">Reference proteome</keyword>
<dbReference type="AlphaFoldDB" id="A0A843WH56"/>
<protein>
    <submittedName>
        <fullName evidence="2">Uncharacterized protein</fullName>
    </submittedName>
</protein>
<comment type="caution">
    <text evidence="2">The sequence shown here is derived from an EMBL/GenBank/DDBJ whole genome shotgun (WGS) entry which is preliminary data.</text>
</comment>
<accession>A0A843WH56</accession>
<organism evidence="2 3">
    <name type="scientific">Colocasia esculenta</name>
    <name type="common">Wild taro</name>
    <name type="synonym">Arum esculentum</name>
    <dbReference type="NCBI Taxonomy" id="4460"/>
    <lineage>
        <taxon>Eukaryota</taxon>
        <taxon>Viridiplantae</taxon>
        <taxon>Streptophyta</taxon>
        <taxon>Embryophyta</taxon>
        <taxon>Tracheophyta</taxon>
        <taxon>Spermatophyta</taxon>
        <taxon>Magnoliopsida</taxon>
        <taxon>Liliopsida</taxon>
        <taxon>Araceae</taxon>
        <taxon>Aroideae</taxon>
        <taxon>Colocasieae</taxon>
        <taxon>Colocasia</taxon>
    </lineage>
</organism>
<sequence>MTCYISIYLNRDMVRGGRSRRVSTSVGRGSASSSATGTASPSTPVILATWTATPTTRVAPPFPSSSPPEVESQHPAANEEGPQQPGRQPCWISG</sequence>
<dbReference type="EMBL" id="NMUH01004787">
    <property type="protein sequence ID" value="MQM10813.1"/>
    <property type="molecule type" value="Genomic_DNA"/>
</dbReference>
<evidence type="ECO:0000313" key="2">
    <source>
        <dbReference type="EMBL" id="MQM10813.1"/>
    </source>
</evidence>